<organism evidence="1 2">
    <name type="scientific">Colletotrichum scovillei</name>
    <dbReference type="NCBI Taxonomy" id="1209932"/>
    <lineage>
        <taxon>Eukaryota</taxon>
        <taxon>Fungi</taxon>
        <taxon>Dikarya</taxon>
        <taxon>Ascomycota</taxon>
        <taxon>Pezizomycotina</taxon>
        <taxon>Sordariomycetes</taxon>
        <taxon>Hypocreomycetidae</taxon>
        <taxon>Glomerellales</taxon>
        <taxon>Glomerellaceae</taxon>
        <taxon>Colletotrichum</taxon>
        <taxon>Colletotrichum acutatum species complex</taxon>
    </lineage>
</organism>
<name>A0A9P7R4M5_9PEZI</name>
<keyword evidence="2" id="KW-1185">Reference proteome</keyword>
<gene>
    <name evidence="1" type="ORF">JMJ77_010888</name>
</gene>
<proteinExistence type="predicted"/>
<evidence type="ECO:0000313" key="1">
    <source>
        <dbReference type="EMBL" id="KAG7047539.1"/>
    </source>
</evidence>
<accession>A0A9P7R4M5</accession>
<comment type="caution">
    <text evidence="1">The sequence shown here is derived from an EMBL/GenBank/DDBJ whole genome shotgun (WGS) entry which is preliminary data.</text>
</comment>
<evidence type="ECO:0000313" key="2">
    <source>
        <dbReference type="Proteomes" id="UP000699042"/>
    </source>
</evidence>
<protein>
    <submittedName>
        <fullName evidence="1">Uncharacterized protein</fullName>
    </submittedName>
</protein>
<sequence length="142" mass="16086">MLSWWRSPYMAMRHLISDEYLPKVGVLRRPGLTWPGKPRAGPINRGNDRHLALSPAHQNILLSSDEWAAQNIGTYLTVQKEDCENVKVNFGHPPRPLLPFAFLGVPSLPQGINWYYRTARHDATHLRISQQGFVGQCAFLAS</sequence>
<reference evidence="1" key="1">
    <citation type="submission" date="2021-05" db="EMBL/GenBank/DDBJ databases">
        <title>Comparative genomics of three Colletotrichum scovillei strains and genetic complementation revealed genes involved fungal growth and virulence on chili pepper.</title>
        <authorList>
            <person name="Hsieh D.-K."/>
            <person name="Chuang S.-C."/>
            <person name="Chen C.-Y."/>
            <person name="Chao Y.-T."/>
            <person name="Lu M.-Y.J."/>
            <person name="Lee M.-H."/>
            <person name="Shih M.-C."/>
        </authorList>
    </citation>
    <scope>NUCLEOTIDE SEQUENCE</scope>
    <source>
        <strain evidence="1">Coll-153</strain>
    </source>
</reference>
<dbReference type="Proteomes" id="UP000699042">
    <property type="component" value="Unassembled WGS sequence"/>
</dbReference>
<dbReference type="EMBL" id="JAESDN010000007">
    <property type="protein sequence ID" value="KAG7047539.1"/>
    <property type="molecule type" value="Genomic_DNA"/>
</dbReference>
<dbReference type="AlphaFoldDB" id="A0A9P7R4M5"/>